<keyword evidence="2" id="KW-1185">Reference proteome</keyword>
<dbReference type="Proteomes" id="UP001185015">
    <property type="component" value="Unassembled WGS sequence"/>
</dbReference>
<proteinExistence type="predicted"/>
<reference evidence="1 2" key="1">
    <citation type="submission" date="2023-07" db="EMBL/GenBank/DDBJ databases">
        <title>Genomic Encyclopedia of Type Strains, Phase IV (KMG-IV): sequencing the most valuable type-strain genomes for metagenomic binning, comparative biology and taxonomic classification.</title>
        <authorList>
            <person name="Goeker M."/>
        </authorList>
    </citation>
    <scope>NUCLEOTIDE SEQUENCE [LARGE SCALE GENOMIC DNA]</scope>
    <source>
        <strain evidence="1 2">DSM 17273</strain>
    </source>
</reference>
<accession>A0AA90U1Y7</accession>
<organism evidence="1 2">
    <name type="scientific">Methanococcoides alaskense</name>
    <dbReference type="NCBI Taxonomy" id="325778"/>
    <lineage>
        <taxon>Archaea</taxon>
        <taxon>Methanobacteriati</taxon>
        <taxon>Methanobacteriota</taxon>
        <taxon>Stenosarchaea group</taxon>
        <taxon>Methanomicrobia</taxon>
        <taxon>Methanosarcinales</taxon>
        <taxon>Methanosarcinaceae</taxon>
        <taxon>Methanococcoides</taxon>
    </lineage>
</organism>
<comment type="caution">
    <text evidence="1">The sequence shown here is derived from an EMBL/GenBank/DDBJ whole genome shotgun (WGS) entry which is preliminary data.</text>
</comment>
<protein>
    <submittedName>
        <fullName evidence="1">Uncharacterized protein</fullName>
    </submittedName>
</protein>
<evidence type="ECO:0000313" key="1">
    <source>
        <dbReference type="EMBL" id="MDR6223828.1"/>
    </source>
</evidence>
<gene>
    <name evidence="1" type="ORF">J2750_002305</name>
</gene>
<sequence>MEFKNNLQIIIRENSIKFDDIKIFKNIIDLDRTTGNILKTRNWTYLCLNVWMLDPFNSIPVSCYFATCKLFYCKSGTCVVGMRMCLDDK</sequence>
<name>A0AA90U1Y7_9EURY</name>
<evidence type="ECO:0000313" key="2">
    <source>
        <dbReference type="Proteomes" id="UP001185015"/>
    </source>
</evidence>
<dbReference type="EMBL" id="JAVDQI010000012">
    <property type="protein sequence ID" value="MDR6223828.1"/>
    <property type="molecule type" value="Genomic_DNA"/>
</dbReference>
<dbReference type="AlphaFoldDB" id="A0AA90U1Y7"/>